<keyword evidence="1" id="KW-0408">Iron</keyword>
<dbReference type="Gene3D" id="2.60.120.330">
    <property type="entry name" value="B-lactam Antibiotic, Isopenicillin N Synthase, Chain"/>
    <property type="match status" value="1"/>
</dbReference>
<dbReference type="InterPro" id="IPR005123">
    <property type="entry name" value="Oxoglu/Fe-dep_dioxygenase_dom"/>
</dbReference>
<keyword evidence="2" id="KW-0732">Signal</keyword>
<accession>A0A0A0RVT5</accession>
<evidence type="ECO:0000256" key="1">
    <source>
        <dbReference type="RuleBase" id="RU003682"/>
    </source>
</evidence>
<evidence type="ECO:0000313" key="4">
    <source>
        <dbReference type="EMBL" id="AIW06434.1"/>
    </source>
</evidence>
<reference evidence="4" key="1">
    <citation type="journal article" date="2015" name="PLoS ONE">
        <title>Occurrence of Isopenicillin-N-Synthase Homologs in Bioluminescent Ctenophores and Implications for Coelenterazine Biosynthesis.</title>
        <authorList>
            <person name="Francis W.R."/>
            <person name="Shaner N.C."/>
            <person name="Christianson L.M."/>
            <person name="Powers M.L."/>
            <person name="Haddock S.H."/>
        </authorList>
    </citation>
    <scope>NUCLEOTIDE SEQUENCE</scope>
</reference>
<sequence>MKLTLVLILGLAVPASAYLPSLLEKLWPSYEGNVFDEVPTIPYKDLVTDNLYVDPSVLMAMKQFGFFYVGEVPGYNASVELDYLQQFFNLPEELKAGTEIRRHNPANKNAYRGYCPGLDDVDATLQYKNLFNIGPHETRAPISEDNILTGMDKLRYDIHEPNVWPQTGDCAFDKEFKEIFQKGFEFRQTIARKFVQSISRSLDLPKLNDLFQEDEFSAMGLRRYPKRDRINTNMYSDFDGTLLRELEHIDSTVTVLTTFDNGGLQGLYKNQYRNMPATGANSFVVMIGKLVDDLVDNQLFSVKHRVIETPFDRHSITYFLGPQFDADISRSVTEERRLTEAGRKYTIFGEWIKDYLGAIELFYY</sequence>
<dbReference type="PROSITE" id="PS51471">
    <property type="entry name" value="FE2OG_OXY"/>
    <property type="match status" value="1"/>
</dbReference>
<evidence type="ECO:0000259" key="3">
    <source>
        <dbReference type="PROSITE" id="PS51471"/>
    </source>
</evidence>
<feature type="signal peptide" evidence="2">
    <location>
        <begin position="1"/>
        <end position="17"/>
    </location>
</feature>
<name>A0A0A0RVT5_9METZ</name>
<dbReference type="InterPro" id="IPR044861">
    <property type="entry name" value="IPNS-like_FE2OG_OXY"/>
</dbReference>
<dbReference type="InterPro" id="IPR026992">
    <property type="entry name" value="DIOX_N"/>
</dbReference>
<dbReference type="SUPFAM" id="SSF51197">
    <property type="entry name" value="Clavaminate synthase-like"/>
    <property type="match status" value="1"/>
</dbReference>
<dbReference type="InterPro" id="IPR050231">
    <property type="entry name" value="Iron_ascorbate_oxido_reductase"/>
</dbReference>
<dbReference type="Pfam" id="PF03171">
    <property type="entry name" value="2OG-FeII_Oxy"/>
    <property type="match status" value="1"/>
</dbReference>
<keyword evidence="1" id="KW-0479">Metal-binding</keyword>
<feature type="domain" description="Fe2OG dioxygenase" evidence="3">
    <location>
        <begin position="215"/>
        <end position="322"/>
    </location>
</feature>
<dbReference type="InterPro" id="IPR027443">
    <property type="entry name" value="IPNS-like_sf"/>
</dbReference>
<proteinExistence type="evidence at transcript level"/>
<dbReference type="AlphaFoldDB" id="A0A0A0RVT5"/>
<dbReference type="Pfam" id="PF14226">
    <property type="entry name" value="DIOX_N"/>
    <property type="match status" value="1"/>
</dbReference>
<feature type="chain" id="PRO_5001976734" evidence="2">
    <location>
        <begin position="18"/>
        <end position="364"/>
    </location>
</feature>
<dbReference type="PANTHER" id="PTHR47990">
    <property type="entry name" value="2-OXOGLUTARATE (2OG) AND FE(II)-DEPENDENT OXYGENASE SUPERFAMILY PROTEIN-RELATED"/>
    <property type="match status" value="1"/>
</dbReference>
<protein>
    <submittedName>
        <fullName evidence="4">Putative isopenicillin-n-synthase</fullName>
    </submittedName>
</protein>
<dbReference type="GO" id="GO:0046872">
    <property type="term" value="F:metal ion binding"/>
    <property type="evidence" value="ECO:0007669"/>
    <property type="project" value="UniProtKB-KW"/>
</dbReference>
<dbReference type="EMBL" id="KM233784">
    <property type="protein sequence ID" value="AIW06434.1"/>
    <property type="molecule type" value="mRNA"/>
</dbReference>
<evidence type="ECO:0000256" key="2">
    <source>
        <dbReference type="SAM" id="SignalP"/>
    </source>
</evidence>
<comment type="similarity">
    <text evidence="1">Belongs to the iron/ascorbate-dependent oxidoreductase family.</text>
</comment>
<organism evidence="4">
    <name type="scientific">Ctenophora sp. T WRF-2014</name>
    <dbReference type="NCBI Taxonomy" id="1567052"/>
    <lineage>
        <taxon>Eukaryota</taxon>
        <taxon>Metazoa</taxon>
        <taxon>Ctenophora</taxon>
    </lineage>
</organism>
<keyword evidence="1" id="KW-0560">Oxidoreductase</keyword>
<dbReference type="GO" id="GO:0016491">
    <property type="term" value="F:oxidoreductase activity"/>
    <property type="evidence" value="ECO:0007669"/>
    <property type="project" value="UniProtKB-KW"/>
</dbReference>